<feature type="transmembrane region" description="Helical" evidence="4">
    <location>
        <begin position="30"/>
        <end position="46"/>
    </location>
</feature>
<evidence type="ECO:0008006" key="7">
    <source>
        <dbReference type="Google" id="ProtNLM"/>
    </source>
</evidence>
<evidence type="ECO:0000313" key="5">
    <source>
        <dbReference type="EMBL" id="BCR05781.1"/>
    </source>
</evidence>
<keyword evidence="4" id="KW-0472">Membrane</keyword>
<evidence type="ECO:0000256" key="4">
    <source>
        <dbReference type="SAM" id="Phobius"/>
    </source>
</evidence>
<feature type="transmembrane region" description="Helical" evidence="4">
    <location>
        <begin position="53"/>
        <end position="74"/>
    </location>
</feature>
<dbReference type="PANTHER" id="PTHR44186:SF1">
    <property type="entry name" value="BARDET-BIEDL SYNDROME 4 PROTEIN"/>
    <property type="match status" value="1"/>
</dbReference>
<dbReference type="InterPro" id="IPR011990">
    <property type="entry name" value="TPR-like_helical_dom_sf"/>
</dbReference>
<feature type="transmembrane region" description="Helical" evidence="4">
    <location>
        <begin position="469"/>
        <end position="486"/>
    </location>
</feature>
<accession>A0ABN6E0F8</accession>
<feature type="transmembrane region" description="Helical" evidence="4">
    <location>
        <begin position="405"/>
        <end position="424"/>
    </location>
</feature>
<dbReference type="SMART" id="SM00028">
    <property type="entry name" value="TPR"/>
    <property type="match status" value="4"/>
</dbReference>
<dbReference type="Gene3D" id="1.25.40.10">
    <property type="entry name" value="Tetratricopeptide repeat domain"/>
    <property type="match status" value="2"/>
</dbReference>
<feature type="transmembrane region" description="Helical" evidence="4">
    <location>
        <begin position="255"/>
        <end position="272"/>
    </location>
</feature>
<organism evidence="5 6">
    <name type="scientific">Desulfuromonas versatilis</name>
    <dbReference type="NCBI Taxonomy" id="2802975"/>
    <lineage>
        <taxon>Bacteria</taxon>
        <taxon>Pseudomonadati</taxon>
        <taxon>Thermodesulfobacteriota</taxon>
        <taxon>Desulfuromonadia</taxon>
        <taxon>Desulfuromonadales</taxon>
        <taxon>Desulfuromonadaceae</taxon>
        <taxon>Desulfuromonas</taxon>
    </lineage>
</organism>
<feature type="transmembrane region" description="Helical" evidence="4">
    <location>
        <begin position="375"/>
        <end position="393"/>
    </location>
</feature>
<name>A0ABN6E0F8_9BACT</name>
<proteinExistence type="predicted"/>
<keyword evidence="4" id="KW-0812">Transmembrane</keyword>
<dbReference type="EMBL" id="AP024355">
    <property type="protein sequence ID" value="BCR05781.1"/>
    <property type="molecule type" value="Genomic_DNA"/>
</dbReference>
<dbReference type="InterPro" id="IPR019734">
    <property type="entry name" value="TPR_rpt"/>
</dbReference>
<feature type="transmembrane region" description="Helical" evidence="4">
    <location>
        <begin position="117"/>
        <end position="136"/>
    </location>
</feature>
<feature type="transmembrane region" description="Helical" evidence="4">
    <location>
        <begin position="233"/>
        <end position="249"/>
    </location>
</feature>
<dbReference type="PANTHER" id="PTHR44186">
    <property type="match status" value="1"/>
</dbReference>
<dbReference type="SUPFAM" id="SSF48452">
    <property type="entry name" value="TPR-like"/>
    <property type="match status" value="2"/>
</dbReference>
<feature type="repeat" description="TPR" evidence="3">
    <location>
        <begin position="532"/>
        <end position="565"/>
    </location>
</feature>
<dbReference type="PROSITE" id="PS50005">
    <property type="entry name" value="TPR"/>
    <property type="match status" value="1"/>
</dbReference>
<reference evidence="5 6" key="2">
    <citation type="journal article" date="2021" name="Int. J. Syst. Evol. Microbiol.">
        <title>Isolation and Polyphasic Characterization of Desulfuromonas versatilis sp. Nov., an Electrogenic Bacteria Capable of Versatile Metabolism Isolated from a Graphene Oxide-Reducing Enrichment Culture.</title>
        <authorList>
            <person name="Xie L."/>
            <person name="Yoshida N."/>
            <person name="Ishii S."/>
            <person name="Meng L."/>
        </authorList>
    </citation>
    <scope>NUCLEOTIDE SEQUENCE [LARGE SCALE GENOMIC DNA]</scope>
    <source>
        <strain evidence="5 6">NIT-T3</strain>
    </source>
</reference>
<sequence length="778" mass="84058">MASFGRILLLGILLTVPLFGGGDGHWSRMLAEVGGMGLLLLCLVRGRAGSTPFYGAPGLVPLGLLLLFAAMQLFPLPPLLLRLVSPATWRLYAETAWEVRPGAWMPISIEPRATLHAGLRILSWAAVYLAAVQLLASREQQRRVVTTLIYFLGALTLLGFAQLLYPSFALWGLLKSLAPAGVLSEVDQFAAFMALGACLSLGWYLAQKPRVTYLGFRGQLIDLFSMAPNRRQFFFGLVSLLALSGIFLAHRPLLLTITLAAALLVSLVLLARRVHRARALVVALFAALFLGATVFLHWGVGMGGPLATEAAFYSDPGRSTPRGDGLAILGHFPAAGTGWGTLPSVSDRFPLDSDGGGFALLRQGELGRVAAEGGLSGLLLAGFFLVEVFHQGAISWWRRKSRTSLCLYLGGAAGVVSLLVLGLLDRLPDSDALGLHLFFLLGFSVAVANTRSRSPEQDSDLPAMAPAKVSRGLVATALLLIFVAMVQGGDLAGRKIFLEKPAEREPGTLAEPAARSMLEAARQAARLAPLDSRYRYALADSYLDLEDNEQALGAFAEALRLAPLNGEYLQRIALVYDATGDADKAARLLLAGVTNDPRNAERHKVYALWLVAGKRVDEAVEQFHQAMALQPAKTGDYLMLMALSGLPEGKITQALPGHSTVWVNYADYLVGRGDQAGAEAGYLRATVLAGQEPTPEATSFWRLYEYYQDRNRSREALEALLAGIRALPESPQLRQAAALLYLQLGITYRAVEEFRNTLLLDPGNTVARQHLEELDADR</sequence>
<evidence type="ECO:0000313" key="6">
    <source>
        <dbReference type="Proteomes" id="UP001319827"/>
    </source>
</evidence>
<reference evidence="5 6" key="1">
    <citation type="journal article" date="2016" name="C (Basel)">
        <title>Selective Growth of and Electricity Production by Marine Exoelectrogenic Bacteria in Self-Aggregated Hydrogel of Microbially Reduced Graphene Oxide.</title>
        <authorList>
            <person name="Yoshida N."/>
            <person name="Goto Y."/>
            <person name="Miyata Y."/>
        </authorList>
    </citation>
    <scope>NUCLEOTIDE SEQUENCE [LARGE SCALE GENOMIC DNA]</scope>
    <source>
        <strain evidence="5 6">NIT-T3</strain>
    </source>
</reference>
<feature type="transmembrane region" description="Helical" evidence="4">
    <location>
        <begin position="279"/>
        <end position="300"/>
    </location>
</feature>
<keyword evidence="2 3" id="KW-0802">TPR repeat</keyword>
<keyword evidence="4" id="KW-1133">Transmembrane helix</keyword>
<evidence type="ECO:0000256" key="3">
    <source>
        <dbReference type="PROSITE-ProRule" id="PRU00339"/>
    </source>
</evidence>
<feature type="transmembrane region" description="Helical" evidence="4">
    <location>
        <begin position="188"/>
        <end position="206"/>
    </location>
</feature>
<gene>
    <name evidence="5" type="ORF">DESUT3_28500</name>
</gene>
<dbReference type="Proteomes" id="UP001319827">
    <property type="component" value="Chromosome"/>
</dbReference>
<protein>
    <recommendedName>
        <fullName evidence="7">Tetratricopeptide repeat protein</fullName>
    </recommendedName>
</protein>
<keyword evidence="1" id="KW-0677">Repeat</keyword>
<evidence type="ECO:0000256" key="2">
    <source>
        <dbReference type="ARBA" id="ARBA00022803"/>
    </source>
</evidence>
<dbReference type="RefSeq" id="WP_221249185.1">
    <property type="nucleotide sequence ID" value="NZ_AP024355.1"/>
</dbReference>
<evidence type="ECO:0000256" key="1">
    <source>
        <dbReference type="ARBA" id="ARBA00022737"/>
    </source>
</evidence>
<feature type="transmembrane region" description="Helical" evidence="4">
    <location>
        <begin position="430"/>
        <end position="448"/>
    </location>
</feature>
<feature type="transmembrane region" description="Helical" evidence="4">
    <location>
        <begin position="148"/>
        <end position="168"/>
    </location>
</feature>
<keyword evidence="6" id="KW-1185">Reference proteome</keyword>